<keyword evidence="2" id="KW-0067">ATP-binding</keyword>
<dbReference type="SMART" id="SM00534">
    <property type="entry name" value="MUTSac"/>
    <property type="match status" value="1"/>
</dbReference>
<evidence type="ECO:0000256" key="1">
    <source>
        <dbReference type="ARBA" id="ARBA00022741"/>
    </source>
</evidence>
<keyword evidence="3" id="KW-0238">DNA-binding</keyword>
<dbReference type="SUPFAM" id="SSF52540">
    <property type="entry name" value="P-loop containing nucleoside triphosphate hydrolases"/>
    <property type="match status" value="1"/>
</dbReference>
<feature type="domain" description="DNA mismatch repair proteins mutS family" evidence="6">
    <location>
        <begin position="336"/>
        <end position="521"/>
    </location>
</feature>
<protein>
    <submittedName>
        <fullName evidence="7">DNA mismatch repair protein MutS</fullName>
    </submittedName>
</protein>
<dbReference type="AlphaFoldDB" id="A0A291QZK0"/>
<evidence type="ECO:0000259" key="5">
    <source>
        <dbReference type="SMART" id="SM00533"/>
    </source>
</evidence>
<evidence type="ECO:0000313" key="7">
    <source>
        <dbReference type="EMBL" id="ATL49416.1"/>
    </source>
</evidence>
<dbReference type="EMBL" id="CP023777">
    <property type="protein sequence ID" value="ATL49416.1"/>
    <property type="molecule type" value="Genomic_DNA"/>
</dbReference>
<dbReference type="GO" id="GO:0045910">
    <property type="term" value="P:negative regulation of DNA recombination"/>
    <property type="evidence" value="ECO:0007669"/>
    <property type="project" value="InterPro"/>
</dbReference>
<dbReference type="InterPro" id="IPR046893">
    <property type="entry name" value="MSSS"/>
</dbReference>
<dbReference type="PANTHER" id="PTHR48466">
    <property type="entry name" value="OS10G0509000 PROTEIN-RELATED"/>
    <property type="match status" value="1"/>
</dbReference>
<dbReference type="InterPro" id="IPR007696">
    <property type="entry name" value="DNA_mismatch_repair_MutS_core"/>
</dbReference>
<sequence length="710" mass="81994">MKYFPGSALAQLEFDKVQLLLSEHCRTELGKQMVAELRLHTHLDYVKSALQQAHEYKQLLLIQEYFPNDFILNIKGELRLLGIQGATLSGEQFLSIRRMVESMEGIFRFFDAERRIQYAGLAEVIADTYYEKKIVQLIDEVLDESGQVRDNATPELSKIRMNLYRKRNELRRAFDRVLQKLAKQGYLADIEEAFLSGRRVVAIFAEQKRMVKGILHGESDTRKTVFVEPEETIELNNEVFSLEREEGREVQRILKTLTSQVARFKDLLEHYYQISGTYDFIRAKAKLALDLNGNYPMLEQHPQIHLVEAYHPLLYLYNKRNQKPTIPVNLTLNKDGHILVISGPNAGGKTVTMKTVGLIQLMLQAGLLVPVHPTSQIGIFKQLMIHIGDTQSLEFELSTYSSHLKNMKYFMENANGKTLFFIDELGSGSDPNLGGAFAEVIMEELARKHAFGIVTTHYLNLKIMANKVKGIINGAMGFDEENLAPMYRLIVGKPGSSYTFSIAQRIGLHPGLIQRAKKLVDDGHFKLDKLLNKAEQDLQKVESKERELQKLMKENEKLKREFEYLSDKERKHQQVTFLKLQNKIKEDEIHYLKDMERKMKQLIIEWKRTDDKQKVIKQAENLLFKKKEKIINEKFEKKVQDKFVEVSKECNVGDLVKIKSNNQVGKLIEIRDKRAIVQLGNFPMNVQINDLVAVKERPKEESVKGKRKVT</sequence>
<dbReference type="GO" id="GO:0006298">
    <property type="term" value="P:mismatch repair"/>
    <property type="evidence" value="ECO:0007669"/>
    <property type="project" value="InterPro"/>
</dbReference>
<dbReference type="KEGG" id="cbae:COR50_20785"/>
<reference evidence="7 8" key="1">
    <citation type="submission" date="2017-10" db="EMBL/GenBank/DDBJ databases">
        <title>Paenichitinophaga pekingensis gen. nov., sp. nov., isolated from activated sludge.</title>
        <authorList>
            <person name="Jin D."/>
            <person name="Kong X."/>
            <person name="Deng Y."/>
            <person name="Bai Z."/>
        </authorList>
    </citation>
    <scope>NUCLEOTIDE SEQUENCE [LARGE SCALE GENOMIC DNA]</scope>
    <source>
        <strain evidence="7 8">13</strain>
    </source>
</reference>
<gene>
    <name evidence="7" type="ORF">COR50_20785</name>
</gene>
<evidence type="ECO:0000256" key="4">
    <source>
        <dbReference type="SAM" id="Coils"/>
    </source>
</evidence>
<dbReference type="GO" id="GO:0004519">
    <property type="term" value="F:endonuclease activity"/>
    <property type="evidence" value="ECO:0007669"/>
    <property type="project" value="InterPro"/>
</dbReference>
<dbReference type="NCBIfam" id="TIGR01069">
    <property type="entry name" value="mutS2"/>
    <property type="match status" value="1"/>
</dbReference>
<keyword evidence="1" id="KW-0547">Nucleotide-binding</keyword>
<dbReference type="PIRSF" id="PIRSF005814">
    <property type="entry name" value="MutS_YshD"/>
    <property type="match status" value="1"/>
</dbReference>
<dbReference type="InterPro" id="IPR005747">
    <property type="entry name" value="MutS2"/>
</dbReference>
<evidence type="ECO:0000256" key="3">
    <source>
        <dbReference type="ARBA" id="ARBA00023125"/>
    </source>
</evidence>
<dbReference type="GO" id="GO:0016887">
    <property type="term" value="F:ATP hydrolysis activity"/>
    <property type="evidence" value="ECO:0007669"/>
    <property type="project" value="InterPro"/>
</dbReference>
<dbReference type="PANTHER" id="PTHR48466:SF2">
    <property type="entry name" value="OS10G0509000 PROTEIN"/>
    <property type="match status" value="1"/>
</dbReference>
<organism evidence="7 8">
    <name type="scientific">Chitinophaga caeni</name>
    <dbReference type="NCBI Taxonomy" id="2029983"/>
    <lineage>
        <taxon>Bacteria</taxon>
        <taxon>Pseudomonadati</taxon>
        <taxon>Bacteroidota</taxon>
        <taxon>Chitinophagia</taxon>
        <taxon>Chitinophagales</taxon>
        <taxon>Chitinophagaceae</taxon>
        <taxon>Chitinophaga</taxon>
    </lineage>
</organism>
<keyword evidence="4" id="KW-0175">Coiled coil</keyword>
<name>A0A291QZK0_9BACT</name>
<evidence type="ECO:0000259" key="6">
    <source>
        <dbReference type="SMART" id="SM00534"/>
    </source>
</evidence>
<dbReference type="GO" id="GO:0005524">
    <property type="term" value="F:ATP binding"/>
    <property type="evidence" value="ECO:0007669"/>
    <property type="project" value="UniProtKB-KW"/>
</dbReference>
<dbReference type="GO" id="GO:0140664">
    <property type="term" value="F:ATP-dependent DNA damage sensor activity"/>
    <property type="evidence" value="ECO:0007669"/>
    <property type="project" value="InterPro"/>
</dbReference>
<feature type="domain" description="DNA mismatch repair protein MutS core" evidence="5">
    <location>
        <begin position="12"/>
        <end position="317"/>
    </location>
</feature>
<keyword evidence="8" id="KW-1185">Reference proteome</keyword>
<dbReference type="Proteomes" id="UP000220133">
    <property type="component" value="Chromosome"/>
</dbReference>
<feature type="coiled-coil region" evidence="4">
    <location>
        <begin position="524"/>
        <end position="568"/>
    </location>
</feature>
<dbReference type="Pfam" id="PF20297">
    <property type="entry name" value="MSSS"/>
    <property type="match status" value="1"/>
</dbReference>
<dbReference type="InterPro" id="IPR036187">
    <property type="entry name" value="DNA_mismatch_repair_MutS_sf"/>
</dbReference>
<dbReference type="Gene3D" id="3.40.50.300">
    <property type="entry name" value="P-loop containing nucleotide triphosphate hydrolases"/>
    <property type="match status" value="1"/>
</dbReference>
<dbReference type="InterPro" id="IPR000432">
    <property type="entry name" value="DNA_mismatch_repair_MutS_C"/>
</dbReference>
<evidence type="ECO:0000313" key="8">
    <source>
        <dbReference type="Proteomes" id="UP000220133"/>
    </source>
</evidence>
<accession>A0A291QZK0</accession>
<dbReference type="InterPro" id="IPR045076">
    <property type="entry name" value="MutS"/>
</dbReference>
<dbReference type="GO" id="GO:0030983">
    <property type="term" value="F:mismatched DNA binding"/>
    <property type="evidence" value="ECO:0007669"/>
    <property type="project" value="InterPro"/>
</dbReference>
<dbReference type="InterPro" id="IPR027417">
    <property type="entry name" value="P-loop_NTPase"/>
</dbReference>
<dbReference type="SMART" id="SM00533">
    <property type="entry name" value="MUTSd"/>
    <property type="match status" value="1"/>
</dbReference>
<dbReference type="OrthoDB" id="9808166at2"/>
<dbReference type="SUPFAM" id="SSF48334">
    <property type="entry name" value="DNA repair protein MutS, domain III"/>
    <property type="match status" value="1"/>
</dbReference>
<evidence type="ECO:0000256" key="2">
    <source>
        <dbReference type="ARBA" id="ARBA00022840"/>
    </source>
</evidence>
<dbReference type="RefSeq" id="WP_098195783.1">
    <property type="nucleotide sequence ID" value="NZ_CP023777.1"/>
</dbReference>
<proteinExistence type="predicted"/>
<dbReference type="Pfam" id="PF00488">
    <property type="entry name" value="MutS_V"/>
    <property type="match status" value="1"/>
</dbReference>